<feature type="compositionally biased region" description="Basic residues" evidence="1">
    <location>
        <begin position="203"/>
        <end position="216"/>
    </location>
</feature>
<feature type="compositionally biased region" description="Polar residues" evidence="1">
    <location>
        <begin position="888"/>
        <end position="901"/>
    </location>
</feature>
<feature type="compositionally biased region" description="Acidic residues" evidence="1">
    <location>
        <begin position="241"/>
        <end position="253"/>
    </location>
</feature>
<feature type="region of interest" description="Disordered" evidence="1">
    <location>
        <begin position="514"/>
        <end position="903"/>
    </location>
</feature>
<feature type="compositionally biased region" description="Basic residues" evidence="1">
    <location>
        <begin position="127"/>
        <end position="136"/>
    </location>
</feature>
<reference evidence="2" key="1">
    <citation type="submission" date="2023-01" db="EMBL/GenBank/DDBJ databases">
        <authorList>
            <person name="Van Ghelder C."/>
            <person name="Rancurel C."/>
        </authorList>
    </citation>
    <scope>NUCLEOTIDE SEQUENCE</scope>
    <source>
        <strain evidence="2">CNCM I-4278</strain>
    </source>
</reference>
<dbReference type="OrthoDB" id="73788at2759"/>
<accession>A0A9W4U902</accession>
<keyword evidence="3" id="KW-1185">Reference proteome</keyword>
<feature type="region of interest" description="Disordered" evidence="1">
    <location>
        <begin position="927"/>
        <end position="959"/>
    </location>
</feature>
<dbReference type="EMBL" id="CAOQHR010000002">
    <property type="protein sequence ID" value="CAI6316269.1"/>
    <property type="molecule type" value="Genomic_DNA"/>
</dbReference>
<feature type="compositionally biased region" description="Polar residues" evidence="1">
    <location>
        <begin position="635"/>
        <end position="666"/>
    </location>
</feature>
<feature type="compositionally biased region" description="Polar residues" evidence="1">
    <location>
        <begin position="696"/>
        <end position="706"/>
    </location>
</feature>
<organism evidence="2 3">
    <name type="scientific">Periconia digitata</name>
    <dbReference type="NCBI Taxonomy" id="1303443"/>
    <lineage>
        <taxon>Eukaryota</taxon>
        <taxon>Fungi</taxon>
        <taxon>Dikarya</taxon>
        <taxon>Ascomycota</taxon>
        <taxon>Pezizomycotina</taxon>
        <taxon>Dothideomycetes</taxon>
        <taxon>Pleosporomycetidae</taxon>
        <taxon>Pleosporales</taxon>
        <taxon>Massarineae</taxon>
        <taxon>Periconiaceae</taxon>
        <taxon>Periconia</taxon>
    </lineage>
</organism>
<feature type="compositionally biased region" description="Polar residues" evidence="1">
    <location>
        <begin position="1"/>
        <end position="14"/>
    </location>
</feature>
<evidence type="ECO:0000313" key="2">
    <source>
        <dbReference type="EMBL" id="CAI6316269.1"/>
    </source>
</evidence>
<evidence type="ECO:0000256" key="1">
    <source>
        <dbReference type="SAM" id="MobiDB-lite"/>
    </source>
</evidence>
<feature type="region of interest" description="Disordered" evidence="1">
    <location>
        <begin position="272"/>
        <end position="297"/>
    </location>
</feature>
<protein>
    <submittedName>
        <fullName evidence="2">Uncharacterized protein</fullName>
    </submittedName>
</protein>
<name>A0A9W4U902_9PLEO</name>
<gene>
    <name evidence="2" type="ORF">PDIGIT_LOCUS3416</name>
</gene>
<feature type="compositionally biased region" description="Polar residues" evidence="1">
    <location>
        <begin position="742"/>
        <end position="769"/>
    </location>
</feature>
<dbReference type="Proteomes" id="UP001152607">
    <property type="component" value="Unassembled WGS sequence"/>
</dbReference>
<feature type="compositionally biased region" description="Polar residues" evidence="1">
    <location>
        <begin position="850"/>
        <end position="867"/>
    </location>
</feature>
<feature type="compositionally biased region" description="Polar residues" evidence="1">
    <location>
        <begin position="137"/>
        <end position="153"/>
    </location>
</feature>
<feature type="compositionally biased region" description="Basic and acidic residues" evidence="1">
    <location>
        <begin position="520"/>
        <end position="531"/>
    </location>
</feature>
<feature type="compositionally biased region" description="Basic and acidic residues" evidence="1">
    <location>
        <begin position="108"/>
        <end position="123"/>
    </location>
</feature>
<feature type="compositionally biased region" description="Acidic residues" evidence="1">
    <location>
        <begin position="927"/>
        <end position="942"/>
    </location>
</feature>
<feature type="region of interest" description="Disordered" evidence="1">
    <location>
        <begin position="468"/>
        <end position="490"/>
    </location>
</feature>
<feature type="region of interest" description="Disordered" evidence="1">
    <location>
        <begin position="341"/>
        <end position="370"/>
    </location>
</feature>
<evidence type="ECO:0000313" key="3">
    <source>
        <dbReference type="Proteomes" id="UP001152607"/>
    </source>
</evidence>
<feature type="compositionally biased region" description="Basic and acidic residues" evidence="1">
    <location>
        <begin position="187"/>
        <end position="202"/>
    </location>
</feature>
<sequence length="959" mass="105096">MPRSTRVSNKNTTPKVYESKKVPKQQRFPHKRKIVRRPDSNDVSEKAQTKLTPGKLKRTATVGDSEDDEDTMEIEEDLGVSDGVETEGKTPPAVALKSESSATKGRKRTSDALLHDIRKEEAPVQRISKRSKKSTAHSKTPSATRVSLETELSATHEDNTASPSESEMAKDTKQRRRRQSTMTQMLDGRKPALDTPEPEYKRVRSGSRRISSGKKTAKGDQKQRTLTQMVPGLGSFNQATSDEDIESDADNEMDEPLHNDALAQRLARHAGDGIKSESISPVAASGRRKGVRVKPVASPRLQDDALLNGKESQYESLLVVRSGDDDTEDEYQPTQFIASPSLKRTRASRRSTTLQLPTPAPTEKRNRPRFGLLSTPEKRRIREIPSSQSPAESLLSTQNTLQKFNSSPLKLRSNNALSRIETPSKRKQVTFQVLDENAVPPRPKLHKFASTIPDSEDEDEELIESDFDQGTSDFGVGTQPSFTRPRSPAAGMAVGAETQAMLRSIDEACMNIQTTQTPRESSRETEERAMRVDSSFELGIAESMSPKSHGENVDPDIPPSSQPTTSHIGINHEPPDLANLAACSPASEHENRRVLQDTYPSSPMAFIAVSSDEDGEEPSLTPSINTKPNKRKRSSSPLDRSDQAPTSSRNDVLTSSSTLQPSTNPKEVTRGNEAGAGGDEEESQISNLLSAAAEQQLHSEYATYSQFRPPGPPASSMQVAHDTLFTYQETPRPPRTERTPHQHSSNPNLHSDISQATTIDEETQTQTPTRARDPPTAITDAAAVIIRSTPPPPEDHTAPAADDLPLPLSGPSTPKPAPMIKDEQQQHQENLLAIFSSSPTRPPPLVIPSSFPTPSKVLTQYQHFSSSPPLPQDQDDADNDNEAWTYNGHANTENENNSSLILTRGDGVGASGAGKGYTQWLAVMEKDEDCNEENEAELESDSESWKNFSIPAGPPVEHL</sequence>
<feature type="compositionally biased region" description="Basic and acidic residues" evidence="1">
    <location>
        <begin position="36"/>
        <end position="48"/>
    </location>
</feature>
<comment type="caution">
    <text evidence="2">The sequence shown here is derived from an EMBL/GenBank/DDBJ whole genome shotgun (WGS) entry which is preliminary data.</text>
</comment>
<proteinExistence type="predicted"/>
<feature type="compositionally biased region" description="Acidic residues" evidence="1">
    <location>
        <begin position="64"/>
        <end position="79"/>
    </location>
</feature>
<dbReference type="AlphaFoldDB" id="A0A9W4U902"/>
<feature type="region of interest" description="Disordered" evidence="1">
    <location>
        <begin position="1"/>
        <end position="253"/>
    </location>
</feature>
<feature type="compositionally biased region" description="Basic residues" evidence="1">
    <location>
        <begin position="22"/>
        <end position="35"/>
    </location>
</feature>